<feature type="transmembrane region" description="Helical" evidence="6">
    <location>
        <begin position="114"/>
        <end position="136"/>
    </location>
</feature>
<dbReference type="GO" id="GO:0005886">
    <property type="term" value="C:plasma membrane"/>
    <property type="evidence" value="ECO:0007669"/>
    <property type="project" value="UniProtKB-SubCell"/>
</dbReference>
<protein>
    <submittedName>
        <fullName evidence="8">MFS transporter</fullName>
    </submittedName>
</protein>
<dbReference type="RefSeq" id="WP_144593365.1">
    <property type="nucleotide sequence ID" value="NZ_VJWX01000746.1"/>
</dbReference>
<accession>A0A557ZYF4</accession>
<evidence type="ECO:0000313" key="9">
    <source>
        <dbReference type="Proteomes" id="UP000320011"/>
    </source>
</evidence>
<reference evidence="8 9" key="1">
    <citation type="submission" date="2019-07" db="EMBL/GenBank/DDBJ databases">
        <authorList>
            <person name="Duangmal K."/>
            <person name="Teo W.F.A."/>
        </authorList>
    </citation>
    <scope>NUCLEOTIDE SEQUENCE [LARGE SCALE GENOMIC DNA]</scope>
    <source>
        <strain evidence="8 9">TBRC 6029</strain>
    </source>
</reference>
<feature type="transmembrane region" description="Helical" evidence="6">
    <location>
        <begin position="148"/>
        <end position="170"/>
    </location>
</feature>
<evidence type="ECO:0000256" key="3">
    <source>
        <dbReference type="ARBA" id="ARBA00022692"/>
    </source>
</evidence>
<dbReference type="OrthoDB" id="9773957at2"/>
<dbReference type="EMBL" id="VJWX01000746">
    <property type="protein sequence ID" value="TVT17037.1"/>
    <property type="molecule type" value="Genomic_DNA"/>
</dbReference>
<keyword evidence="2" id="KW-0813">Transport</keyword>
<organism evidence="8 9">
    <name type="scientific">Amycolatopsis rhizosphaerae</name>
    <dbReference type="NCBI Taxonomy" id="2053003"/>
    <lineage>
        <taxon>Bacteria</taxon>
        <taxon>Bacillati</taxon>
        <taxon>Actinomycetota</taxon>
        <taxon>Actinomycetes</taxon>
        <taxon>Pseudonocardiales</taxon>
        <taxon>Pseudonocardiaceae</taxon>
        <taxon>Amycolatopsis</taxon>
    </lineage>
</organism>
<feature type="transmembrane region" description="Helical" evidence="6">
    <location>
        <begin position="182"/>
        <end position="204"/>
    </location>
</feature>
<comment type="subcellular location">
    <subcellularLocation>
        <location evidence="1">Cell membrane</location>
        <topology evidence="1">Multi-pass membrane protein</topology>
    </subcellularLocation>
</comment>
<evidence type="ECO:0000313" key="8">
    <source>
        <dbReference type="EMBL" id="TVT17037.1"/>
    </source>
</evidence>
<evidence type="ECO:0000259" key="7">
    <source>
        <dbReference type="PROSITE" id="PS50850"/>
    </source>
</evidence>
<feature type="transmembrane region" description="Helical" evidence="6">
    <location>
        <begin position="89"/>
        <end position="108"/>
    </location>
</feature>
<comment type="caution">
    <text evidence="8">The sequence shown here is derived from an EMBL/GenBank/DDBJ whole genome shotgun (WGS) entry which is preliminary data.</text>
</comment>
<dbReference type="AlphaFoldDB" id="A0A557ZYF4"/>
<dbReference type="Pfam" id="PF07690">
    <property type="entry name" value="MFS_1"/>
    <property type="match status" value="1"/>
</dbReference>
<dbReference type="InterPro" id="IPR020846">
    <property type="entry name" value="MFS_dom"/>
</dbReference>
<keyword evidence="5 6" id="KW-0472">Membrane</keyword>
<gene>
    <name evidence="8" type="ORF">FNH05_36350</name>
</gene>
<keyword evidence="3 6" id="KW-0812">Transmembrane</keyword>
<dbReference type="PROSITE" id="PS50850">
    <property type="entry name" value="MFS"/>
    <property type="match status" value="1"/>
</dbReference>
<feature type="domain" description="Major facilitator superfamily (MFS) profile" evidence="7">
    <location>
        <begin position="24"/>
        <end position="432"/>
    </location>
</feature>
<feature type="transmembrane region" description="Helical" evidence="6">
    <location>
        <begin position="287"/>
        <end position="306"/>
    </location>
</feature>
<dbReference type="PANTHER" id="PTHR43791">
    <property type="entry name" value="PERMEASE-RELATED"/>
    <property type="match status" value="1"/>
</dbReference>
<dbReference type="InterPro" id="IPR011701">
    <property type="entry name" value="MFS"/>
</dbReference>
<proteinExistence type="predicted"/>
<feature type="transmembrane region" description="Helical" evidence="6">
    <location>
        <begin position="318"/>
        <end position="336"/>
    </location>
</feature>
<keyword evidence="4 6" id="KW-1133">Transmembrane helix</keyword>
<dbReference type="PANTHER" id="PTHR43791:SF36">
    <property type="entry name" value="TRANSPORTER, PUTATIVE (AFU_ORTHOLOGUE AFUA_6G08340)-RELATED"/>
    <property type="match status" value="1"/>
</dbReference>
<feature type="transmembrane region" description="Helical" evidence="6">
    <location>
        <begin position="376"/>
        <end position="395"/>
    </location>
</feature>
<name>A0A557ZYF4_9PSEU</name>
<evidence type="ECO:0000256" key="5">
    <source>
        <dbReference type="ARBA" id="ARBA00023136"/>
    </source>
</evidence>
<dbReference type="Proteomes" id="UP000320011">
    <property type="component" value="Unassembled WGS sequence"/>
</dbReference>
<evidence type="ECO:0000256" key="4">
    <source>
        <dbReference type="ARBA" id="ARBA00022989"/>
    </source>
</evidence>
<reference evidence="8 9" key="2">
    <citation type="submission" date="2019-08" db="EMBL/GenBank/DDBJ databases">
        <title>Amycolatopsis acidicola sp. nov., isolated from peat swamp forest soil.</title>
        <authorList>
            <person name="Srisuk N."/>
        </authorList>
    </citation>
    <scope>NUCLEOTIDE SEQUENCE [LARGE SCALE GENOMIC DNA]</scope>
    <source>
        <strain evidence="8 9">TBRC 6029</strain>
    </source>
</reference>
<feature type="transmembrane region" description="Helical" evidence="6">
    <location>
        <begin position="250"/>
        <end position="275"/>
    </location>
</feature>
<dbReference type="InterPro" id="IPR036259">
    <property type="entry name" value="MFS_trans_sf"/>
</dbReference>
<evidence type="ECO:0000256" key="2">
    <source>
        <dbReference type="ARBA" id="ARBA00022448"/>
    </source>
</evidence>
<dbReference type="GO" id="GO:0022857">
    <property type="term" value="F:transmembrane transporter activity"/>
    <property type="evidence" value="ECO:0007669"/>
    <property type="project" value="InterPro"/>
</dbReference>
<dbReference type="CDD" id="cd17319">
    <property type="entry name" value="MFS_ExuT_GudP_like"/>
    <property type="match status" value="1"/>
</dbReference>
<dbReference type="FunFam" id="1.20.1250.20:FF:000018">
    <property type="entry name" value="MFS transporter permease"/>
    <property type="match status" value="1"/>
</dbReference>
<feature type="transmembrane region" description="Helical" evidence="6">
    <location>
        <begin position="342"/>
        <end position="364"/>
    </location>
</feature>
<feature type="transmembrane region" description="Helical" evidence="6">
    <location>
        <begin position="407"/>
        <end position="426"/>
    </location>
</feature>
<feature type="transmembrane region" description="Helical" evidence="6">
    <location>
        <begin position="57"/>
        <end position="77"/>
    </location>
</feature>
<dbReference type="SUPFAM" id="SSF103473">
    <property type="entry name" value="MFS general substrate transporter"/>
    <property type="match status" value="1"/>
</dbReference>
<keyword evidence="9" id="KW-1185">Reference proteome</keyword>
<sequence length="446" mass="48341">MDSSAPTADGDVGSRTIRKVTRRVLPLVALLYVANYMDRSNISYAQLGMQHELAINTAVFGTASAIFFLAYVVFEVPSNMIMKRVGARLWLARIAISWGIVTVVTGFVRDIPQLYIARIVLGIAEAGLYPGLLLYLTLWFRAKERGRAIATLAIAQPIAMVIGSLTGGLILDHAHWFGLSGWRWVFILQGVPSVLIGVIVLLYLPNTPSRARFLKPEESAWLEREINADYVPEQKETFFGQLRVMKNRKVLYLAFANLFAACGLYGFTFFLPQIVKQMDPSYSATNIGFLGVIPWLVGAAGMLLVARNSDRTGERRGHVVAMMLLAALGLLGTIQFRHTPVAALICLSLVAIGVLGYLAPYWALAARVLSKEYTAVGLAAINSIAALGGFFGPYVVGKNATASNVTVGLYFPIGCLVLCAVMLSLLKVTRESRPVAGAVPAPTEAG</sequence>
<dbReference type="Gene3D" id="1.20.1250.20">
    <property type="entry name" value="MFS general substrate transporter like domains"/>
    <property type="match status" value="2"/>
</dbReference>
<evidence type="ECO:0000256" key="1">
    <source>
        <dbReference type="ARBA" id="ARBA00004651"/>
    </source>
</evidence>
<evidence type="ECO:0000256" key="6">
    <source>
        <dbReference type="SAM" id="Phobius"/>
    </source>
</evidence>